<evidence type="ECO:0000313" key="2">
    <source>
        <dbReference type="EMBL" id="SFC50759.1"/>
    </source>
</evidence>
<accession>A0A1I1JQ55</accession>
<dbReference type="Proteomes" id="UP000199046">
    <property type="component" value="Unassembled WGS sequence"/>
</dbReference>
<organism evidence="2 3">
    <name type="scientific">Kushneria avicenniae</name>
    <dbReference type="NCBI Taxonomy" id="402385"/>
    <lineage>
        <taxon>Bacteria</taxon>
        <taxon>Pseudomonadati</taxon>
        <taxon>Pseudomonadota</taxon>
        <taxon>Gammaproteobacteria</taxon>
        <taxon>Oceanospirillales</taxon>
        <taxon>Halomonadaceae</taxon>
        <taxon>Kushneria</taxon>
    </lineage>
</organism>
<dbReference type="AlphaFoldDB" id="A0A1I1JQ55"/>
<dbReference type="RefSeq" id="WP_139215281.1">
    <property type="nucleotide sequence ID" value="NZ_FOLY01000003.1"/>
</dbReference>
<dbReference type="OrthoDB" id="6183284at2"/>
<dbReference type="EMBL" id="FOLY01000003">
    <property type="protein sequence ID" value="SFC50759.1"/>
    <property type="molecule type" value="Genomic_DNA"/>
</dbReference>
<gene>
    <name evidence="2" type="ORF">SAMN05421848_1702</name>
</gene>
<proteinExistence type="predicted"/>
<keyword evidence="3" id="KW-1185">Reference proteome</keyword>
<feature type="compositionally biased region" description="Polar residues" evidence="1">
    <location>
        <begin position="15"/>
        <end position="25"/>
    </location>
</feature>
<evidence type="ECO:0000313" key="3">
    <source>
        <dbReference type="Proteomes" id="UP000199046"/>
    </source>
</evidence>
<sequence>MTSSECSVQSYSVSNNSHFGDQMSTRFGDDDQGMTLDTNMLGATRAPFIVQIESDEQGQAIIDYDR</sequence>
<evidence type="ECO:0000256" key="1">
    <source>
        <dbReference type="SAM" id="MobiDB-lite"/>
    </source>
</evidence>
<dbReference type="STRING" id="402385.SAMN05421848_1702"/>
<reference evidence="3" key="1">
    <citation type="submission" date="2016-10" db="EMBL/GenBank/DDBJ databases">
        <authorList>
            <person name="Varghese N."/>
            <person name="Submissions S."/>
        </authorList>
    </citation>
    <scope>NUCLEOTIDE SEQUENCE [LARGE SCALE GENOMIC DNA]</scope>
    <source>
        <strain evidence="3">DSM 23439</strain>
    </source>
</reference>
<feature type="compositionally biased region" description="Low complexity" evidence="1">
    <location>
        <begin position="1"/>
        <end position="14"/>
    </location>
</feature>
<feature type="region of interest" description="Disordered" evidence="1">
    <location>
        <begin position="1"/>
        <end position="31"/>
    </location>
</feature>
<protein>
    <submittedName>
        <fullName evidence="2">Uncharacterized protein</fullName>
    </submittedName>
</protein>
<name>A0A1I1JQ55_9GAMM</name>